<evidence type="ECO:0000259" key="5">
    <source>
        <dbReference type="PROSITE" id="PS50977"/>
    </source>
</evidence>
<keyword evidence="1" id="KW-0805">Transcription regulation</keyword>
<dbReference type="RefSeq" id="WP_045315012.1">
    <property type="nucleotide sequence ID" value="NZ_JYJG01000251.1"/>
</dbReference>
<accession>A0A0F0GLX7</accession>
<feature type="DNA-binding region" description="H-T-H motif" evidence="4">
    <location>
        <begin position="24"/>
        <end position="43"/>
    </location>
</feature>
<keyword evidence="7" id="KW-1185">Reference proteome</keyword>
<evidence type="ECO:0000256" key="4">
    <source>
        <dbReference type="PROSITE-ProRule" id="PRU00335"/>
    </source>
</evidence>
<dbReference type="PROSITE" id="PS50977">
    <property type="entry name" value="HTH_TETR_2"/>
    <property type="match status" value="1"/>
</dbReference>
<protein>
    <submittedName>
        <fullName evidence="6">TetR family transcriptional regulator</fullName>
    </submittedName>
</protein>
<dbReference type="PATRIC" id="fig|68170.10.peg.7812"/>
<dbReference type="AlphaFoldDB" id="A0A0F0GLX7"/>
<dbReference type="SUPFAM" id="SSF46689">
    <property type="entry name" value="Homeodomain-like"/>
    <property type="match status" value="1"/>
</dbReference>
<dbReference type="InterPro" id="IPR009057">
    <property type="entry name" value="Homeodomain-like_sf"/>
</dbReference>
<evidence type="ECO:0000256" key="1">
    <source>
        <dbReference type="ARBA" id="ARBA00023015"/>
    </source>
</evidence>
<dbReference type="InterPro" id="IPR001647">
    <property type="entry name" value="HTH_TetR"/>
</dbReference>
<dbReference type="Pfam" id="PF13305">
    <property type="entry name" value="TetR_C_33"/>
    <property type="match status" value="1"/>
</dbReference>
<dbReference type="InterPro" id="IPR036271">
    <property type="entry name" value="Tet_transcr_reg_TetR-rel_C_sf"/>
</dbReference>
<dbReference type="InterPro" id="IPR050109">
    <property type="entry name" value="HTH-type_TetR-like_transc_reg"/>
</dbReference>
<dbReference type="GO" id="GO:0000976">
    <property type="term" value="F:transcription cis-regulatory region binding"/>
    <property type="evidence" value="ECO:0007669"/>
    <property type="project" value="TreeGrafter"/>
</dbReference>
<evidence type="ECO:0000313" key="7">
    <source>
        <dbReference type="Proteomes" id="UP000033393"/>
    </source>
</evidence>
<evidence type="ECO:0000256" key="2">
    <source>
        <dbReference type="ARBA" id="ARBA00023125"/>
    </source>
</evidence>
<keyword evidence="3" id="KW-0804">Transcription</keyword>
<gene>
    <name evidence="6" type="ORF">UK23_29855</name>
</gene>
<dbReference type="PANTHER" id="PTHR30055:SF220">
    <property type="entry name" value="TETR-FAMILY REGULATORY PROTEIN"/>
    <property type="match status" value="1"/>
</dbReference>
<dbReference type="GO" id="GO:0003700">
    <property type="term" value="F:DNA-binding transcription factor activity"/>
    <property type="evidence" value="ECO:0007669"/>
    <property type="project" value="TreeGrafter"/>
</dbReference>
<dbReference type="EMBL" id="JYJG01000251">
    <property type="protein sequence ID" value="KJK44345.1"/>
    <property type="molecule type" value="Genomic_DNA"/>
</dbReference>
<feature type="domain" description="HTH tetR-type" evidence="5">
    <location>
        <begin position="1"/>
        <end position="61"/>
    </location>
</feature>
<dbReference type="PANTHER" id="PTHR30055">
    <property type="entry name" value="HTH-TYPE TRANSCRIPTIONAL REGULATOR RUTR"/>
    <property type="match status" value="1"/>
</dbReference>
<keyword evidence="2 4" id="KW-0238">DNA-binding</keyword>
<dbReference type="Pfam" id="PF00440">
    <property type="entry name" value="TetR_N"/>
    <property type="match status" value="1"/>
</dbReference>
<dbReference type="SUPFAM" id="SSF48498">
    <property type="entry name" value="Tetracyclin repressor-like, C-terminal domain"/>
    <property type="match status" value="1"/>
</dbReference>
<proteinExistence type="predicted"/>
<dbReference type="Proteomes" id="UP000033393">
    <property type="component" value="Unassembled WGS sequence"/>
</dbReference>
<dbReference type="Gene3D" id="1.10.357.10">
    <property type="entry name" value="Tetracycline Repressor, domain 2"/>
    <property type="match status" value="1"/>
</dbReference>
<dbReference type="OrthoDB" id="3784817at2"/>
<dbReference type="eggNOG" id="COG1309">
    <property type="taxonomic scope" value="Bacteria"/>
</dbReference>
<comment type="caution">
    <text evidence="6">The sequence shown here is derived from an EMBL/GenBank/DDBJ whole genome shotgun (WGS) entry which is preliminary data.</text>
</comment>
<reference evidence="6 7" key="1">
    <citation type="submission" date="2015-02" db="EMBL/GenBank/DDBJ databases">
        <authorList>
            <person name="Ju K.-S."/>
            <person name="Doroghazi J.R."/>
            <person name="Metcalf W."/>
        </authorList>
    </citation>
    <scope>NUCLEOTIDE SEQUENCE [LARGE SCALE GENOMIC DNA]</scope>
    <source>
        <strain evidence="6 7">NRRL B-16140</strain>
    </source>
</reference>
<organism evidence="6 7">
    <name type="scientific">Lentzea aerocolonigenes</name>
    <name type="common">Lechevalieria aerocolonigenes</name>
    <name type="synonym">Saccharothrix aerocolonigenes</name>
    <dbReference type="NCBI Taxonomy" id="68170"/>
    <lineage>
        <taxon>Bacteria</taxon>
        <taxon>Bacillati</taxon>
        <taxon>Actinomycetota</taxon>
        <taxon>Actinomycetes</taxon>
        <taxon>Pseudonocardiales</taxon>
        <taxon>Pseudonocardiaceae</taxon>
        <taxon>Lentzea</taxon>
    </lineage>
</organism>
<evidence type="ECO:0000313" key="6">
    <source>
        <dbReference type="EMBL" id="KJK44345.1"/>
    </source>
</evidence>
<evidence type="ECO:0000256" key="3">
    <source>
        <dbReference type="ARBA" id="ARBA00023163"/>
    </source>
</evidence>
<name>A0A0F0GLX7_LENAE</name>
<sequence>MDTRTRILEAAEELLDASPDRDVSTRAVCAAAGVGAPVLYRLFGDKNGLLSAVVDYGFDRYLATKREARPSADPVQDLRDGWDTHVGFARAHPSVYRMMYSPSFEAVPDAAKEALLLLRQVLERCAEAGRLRVDPESAAQIIMSANVGVALSIVTQPETYADPELSTQVRDAVHSRLLTPESGTAAPSADTSLLTASVQLAALLRTRRTSLTDAETALLLQWLDALAAGN</sequence>
<dbReference type="InterPro" id="IPR025996">
    <property type="entry name" value="MT1864/Rv1816-like_C"/>
</dbReference>